<dbReference type="SUPFAM" id="SSF52172">
    <property type="entry name" value="CheY-like"/>
    <property type="match status" value="1"/>
</dbReference>
<evidence type="ECO:0000256" key="1">
    <source>
        <dbReference type="ARBA" id="ARBA00022553"/>
    </source>
</evidence>
<proteinExistence type="predicted"/>
<evidence type="ECO:0000256" key="3">
    <source>
        <dbReference type="ARBA" id="ARBA00023163"/>
    </source>
</evidence>
<sequence length="131" mass="14313">MPEQTEQRGTALLVEDEPFVAMVARQILEDEGFEVEVASTGGGALSYMDRDGHALAMAVVDLGLPDMSGNELVQRLLSLRADLPIMIASGHGKAELQSLFGRNERMALLPKPYDVAMLRRALEELGFVIED</sequence>
<evidence type="ECO:0000256" key="2">
    <source>
        <dbReference type="ARBA" id="ARBA00023015"/>
    </source>
</evidence>
<evidence type="ECO:0000313" key="6">
    <source>
        <dbReference type="EMBL" id="GGF64940.1"/>
    </source>
</evidence>
<keyword evidence="2" id="KW-0805">Transcription regulation</keyword>
<dbReference type="InterPro" id="IPR011006">
    <property type="entry name" value="CheY-like_superfamily"/>
</dbReference>
<dbReference type="PANTHER" id="PTHR44591">
    <property type="entry name" value="STRESS RESPONSE REGULATOR PROTEIN 1"/>
    <property type="match status" value="1"/>
</dbReference>
<dbReference type="PANTHER" id="PTHR44591:SF3">
    <property type="entry name" value="RESPONSE REGULATORY DOMAIN-CONTAINING PROTEIN"/>
    <property type="match status" value="1"/>
</dbReference>
<dbReference type="RefSeq" id="WP_188579146.1">
    <property type="nucleotide sequence ID" value="NZ_BMCT01000003.1"/>
</dbReference>
<evidence type="ECO:0000259" key="5">
    <source>
        <dbReference type="PROSITE" id="PS50110"/>
    </source>
</evidence>
<dbReference type="Proteomes" id="UP000606044">
    <property type="component" value="Unassembled WGS sequence"/>
</dbReference>
<reference evidence="6" key="2">
    <citation type="submission" date="2020-09" db="EMBL/GenBank/DDBJ databases">
        <authorList>
            <person name="Sun Q."/>
            <person name="Sedlacek I."/>
        </authorList>
    </citation>
    <scope>NUCLEOTIDE SEQUENCE</scope>
    <source>
        <strain evidence="6">CCM 7897</strain>
    </source>
</reference>
<feature type="domain" description="Response regulatory" evidence="5">
    <location>
        <begin position="10"/>
        <end position="126"/>
    </location>
</feature>
<organism evidence="6 7">
    <name type="scientific">Azorhizobium oxalatiphilum</name>
    <dbReference type="NCBI Taxonomy" id="980631"/>
    <lineage>
        <taxon>Bacteria</taxon>
        <taxon>Pseudomonadati</taxon>
        <taxon>Pseudomonadota</taxon>
        <taxon>Alphaproteobacteria</taxon>
        <taxon>Hyphomicrobiales</taxon>
        <taxon>Xanthobacteraceae</taxon>
        <taxon>Azorhizobium</taxon>
    </lineage>
</organism>
<name>A0A917C0P3_9HYPH</name>
<dbReference type="SMART" id="SM00448">
    <property type="entry name" value="REC"/>
    <property type="match status" value="1"/>
</dbReference>
<keyword evidence="1 4" id="KW-0597">Phosphoprotein</keyword>
<dbReference type="InterPro" id="IPR050595">
    <property type="entry name" value="Bact_response_regulator"/>
</dbReference>
<dbReference type="AlphaFoldDB" id="A0A917C0P3"/>
<keyword evidence="3" id="KW-0804">Transcription</keyword>
<protein>
    <recommendedName>
        <fullName evidence="5">Response regulatory domain-containing protein</fullName>
    </recommendedName>
</protein>
<dbReference type="GO" id="GO:0000160">
    <property type="term" value="P:phosphorelay signal transduction system"/>
    <property type="evidence" value="ECO:0007669"/>
    <property type="project" value="InterPro"/>
</dbReference>
<dbReference type="Gene3D" id="3.40.50.2300">
    <property type="match status" value="1"/>
</dbReference>
<dbReference type="Pfam" id="PF00072">
    <property type="entry name" value="Response_reg"/>
    <property type="match status" value="1"/>
</dbReference>
<accession>A0A917C0P3</accession>
<evidence type="ECO:0000256" key="4">
    <source>
        <dbReference type="PROSITE-ProRule" id="PRU00169"/>
    </source>
</evidence>
<evidence type="ECO:0000313" key="7">
    <source>
        <dbReference type="Proteomes" id="UP000606044"/>
    </source>
</evidence>
<dbReference type="CDD" id="cd00156">
    <property type="entry name" value="REC"/>
    <property type="match status" value="1"/>
</dbReference>
<comment type="caution">
    <text evidence="6">The sequence shown here is derived from an EMBL/GenBank/DDBJ whole genome shotgun (WGS) entry which is preliminary data.</text>
</comment>
<reference evidence="6" key="1">
    <citation type="journal article" date="2014" name="Int. J. Syst. Evol. Microbiol.">
        <title>Complete genome sequence of Corynebacterium casei LMG S-19264T (=DSM 44701T), isolated from a smear-ripened cheese.</title>
        <authorList>
            <consortium name="US DOE Joint Genome Institute (JGI-PGF)"/>
            <person name="Walter F."/>
            <person name="Albersmeier A."/>
            <person name="Kalinowski J."/>
            <person name="Ruckert C."/>
        </authorList>
    </citation>
    <scope>NUCLEOTIDE SEQUENCE</scope>
    <source>
        <strain evidence="6">CCM 7897</strain>
    </source>
</reference>
<gene>
    <name evidence="6" type="ORF">GCM10007301_25900</name>
</gene>
<dbReference type="InterPro" id="IPR001789">
    <property type="entry name" value="Sig_transdc_resp-reg_receiver"/>
</dbReference>
<dbReference type="EMBL" id="BMCT01000003">
    <property type="protein sequence ID" value="GGF64940.1"/>
    <property type="molecule type" value="Genomic_DNA"/>
</dbReference>
<keyword evidence="7" id="KW-1185">Reference proteome</keyword>
<dbReference type="PROSITE" id="PS50110">
    <property type="entry name" value="RESPONSE_REGULATORY"/>
    <property type="match status" value="1"/>
</dbReference>
<feature type="modified residue" description="4-aspartylphosphate" evidence="4">
    <location>
        <position position="61"/>
    </location>
</feature>